<evidence type="ECO:0000313" key="4">
    <source>
        <dbReference type="Proteomes" id="UP000807342"/>
    </source>
</evidence>
<keyword evidence="4" id="KW-1185">Reference proteome</keyword>
<reference evidence="3" key="1">
    <citation type="submission" date="2020-11" db="EMBL/GenBank/DDBJ databases">
        <authorList>
            <consortium name="DOE Joint Genome Institute"/>
            <person name="Ahrendt S."/>
            <person name="Riley R."/>
            <person name="Andreopoulos W."/>
            <person name="Labutti K."/>
            <person name="Pangilinan J."/>
            <person name="Ruiz-Duenas F.J."/>
            <person name="Barrasa J.M."/>
            <person name="Sanchez-Garcia M."/>
            <person name="Camarero S."/>
            <person name="Miyauchi S."/>
            <person name="Serrano A."/>
            <person name="Linde D."/>
            <person name="Babiker R."/>
            <person name="Drula E."/>
            <person name="Ayuso-Fernandez I."/>
            <person name="Pacheco R."/>
            <person name="Padilla G."/>
            <person name="Ferreira P."/>
            <person name="Barriuso J."/>
            <person name="Kellner H."/>
            <person name="Castanera R."/>
            <person name="Alfaro M."/>
            <person name="Ramirez L."/>
            <person name="Pisabarro A.G."/>
            <person name="Kuo A."/>
            <person name="Tritt A."/>
            <person name="Lipzen A."/>
            <person name="He G."/>
            <person name="Yan M."/>
            <person name="Ng V."/>
            <person name="Cullen D."/>
            <person name="Martin F."/>
            <person name="Rosso M.-N."/>
            <person name="Henrissat B."/>
            <person name="Hibbett D."/>
            <person name="Martinez A.T."/>
            <person name="Grigoriev I.V."/>
        </authorList>
    </citation>
    <scope>NUCLEOTIDE SEQUENCE</scope>
    <source>
        <strain evidence="3">MF-IS2</strain>
    </source>
</reference>
<dbReference type="Gene3D" id="3.40.50.1820">
    <property type="entry name" value="alpha/beta hydrolase"/>
    <property type="match status" value="1"/>
</dbReference>
<evidence type="ECO:0000259" key="2">
    <source>
        <dbReference type="Pfam" id="PF00135"/>
    </source>
</evidence>
<comment type="similarity">
    <text evidence="1">Belongs to the 'GDXG' lipolytic enzyme family.</text>
</comment>
<feature type="domain" description="Carboxylesterase type B" evidence="2">
    <location>
        <begin position="3"/>
        <end position="58"/>
    </location>
</feature>
<gene>
    <name evidence="3" type="ORF">P691DRAFT_806774</name>
</gene>
<protein>
    <recommendedName>
        <fullName evidence="2">Carboxylesterase type B domain-containing protein</fullName>
    </recommendedName>
</protein>
<evidence type="ECO:0000256" key="1">
    <source>
        <dbReference type="ARBA" id="ARBA00010515"/>
    </source>
</evidence>
<comment type="caution">
    <text evidence="3">The sequence shown here is derived from an EMBL/GenBank/DDBJ whole genome shotgun (WGS) entry which is preliminary data.</text>
</comment>
<dbReference type="Proteomes" id="UP000807342">
    <property type="component" value="Unassembled WGS sequence"/>
</dbReference>
<evidence type="ECO:0000313" key="3">
    <source>
        <dbReference type="EMBL" id="KAF9454611.1"/>
    </source>
</evidence>
<dbReference type="GO" id="GO:0016787">
    <property type="term" value="F:hydrolase activity"/>
    <property type="evidence" value="ECO:0007669"/>
    <property type="project" value="InterPro"/>
</dbReference>
<sequence>MVLYVPTSLSSEDSAPTLMWIHGGSFILGSASAAGLDGSALATATNSIVAVVQYRLGAVRALSASALIPLFNQF</sequence>
<dbReference type="PANTHER" id="PTHR45570">
    <property type="entry name" value="CARBOXYLIC ESTER HYDROLASE"/>
    <property type="match status" value="1"/>
</dbReference>
<name>A0A9P6C719_9AGAR</name>
<accession>A0A9P6C719</accession>
<dbReference type="EMBL" id="MU151053">
    <property type="protein sequence ID" value="KAF9454611.1"/>
    <property type="molecule type" value="Genomic_DNA"/>
</dbReference>
<dbReference type="InterPro" id="IPR002168">
    <property type="entry name" value="Lipase_GDXG_HIS_AS"/>
</dbReference>
<dbReference type="AlphaFoldDB" id="A0A9P6C719"/>
<dbReference type="PANTHER" id="PTHR45570:SF1">
    <property type="entry name" value="CARBOXYLIC ESTER HYDROLASE"/>
    <property type="match status" value="1"/>
</dbReference>
<dbReference type="SUPFAM" id="SSF53474">
    <property type="entry name" value="alpha/beta-Hydrolases"/>
    <property type="match status" value="1"/>
</dbReference>
<dbReference type="InterPro" id="IPR002018">
    <property type="entry name" value="CarbesteraseB"/>
</dbReference>
<dbReference type="PROSITE" id="PS01173">
    <property type="entry name" value="LIPASE_GDXG_HIS"/>
    <property type="match status" value="1"/>
</dbReference>
<dbReference type="Pfam" id="PF00135">
    <property type="entry name" value="COesterase"/>
    <property type="match status" value="1"/>
</dbReference>
<proteinExistence type="inferred from homology"/>
<dbReference type="InterPro" id="IPR029058">
    <property type="entry name" value="AB_hydrolase_fold"/>
</dbReference>
<organism evidence="3 4">
    <name type="scientific">Macrolepiota fuliginosa MF-IS2</name>
    <dbReference type="NCBI Taxonomy" id="1400762"/>
    <lineage>
        <taxon>Eukaryota</taxon>
        <taxon>Fungi</taxon>
        <taxon>Dikarya</taxon>
        <taxon>Basidiomycota</taxon>
        <taxon>Agaricomycotina</taxon>
        <taxon>Agaricomycetes</taxon>
        <taxon>Agaricomycetidae</taxon>
        <taxon>Agaricales</taxon>
        <taxon>Agaricineae</taxon>
        <taxon>Agaricaceae</taxon>
        <taxon>Macrolepiota</taxon>
    </lineage>
</organism>